<accession>A0A0G9HD30</accession>
<sequence length="84" mass="9531">MSTSQLALQTRRRANLHHLIQLLDGEGLQSWAARAAVMANITGAQLKAFMEGEAISDEMAREIEWSMHRPSGWLDRQPEDRLDD</sequence>
<dbReference type="Proteomes" id="UP000182987">
    <property type="component" value="Chromosome"/>
</dbReference>
<dbReference type="KEGG" id="lrz:BJI69_13690"/>
<dbReference type="EMBL" id="CP017480">
    <property type="protein sequence ID" value="APG04841.1"/>
    <property type="molecule type" value="Genomic_DNA"/>
</dbReference>
<evidence type="ECO:0000313" key="2">
    <source>
        <dbReference type="Proteomes" id="UP000182987"/>
    </source>
</evidence>
<gene>
    <name evidence="1" type="ORF">BJI69_13690</name>
</gene>
<evidence type="ECO:0000313" key="1">
    <source>
        <dbReference type="EMBL" id="APG04841.1"/>
    </source>
</evidence>
<keyword evidence="2" id="KW-1185">Reference proteome</keyword>
<proteinExistence type="predicted"/>
<dbReference type="RefSeq" id="WP_046967227.1">
    <property type="nucleotide sequence ID" value="NZ_CP017480.1"/>
</dbReference>
<dbReference type="AlphaFoldDB" id="A0A0G9HD30"/>
<reference evidence="2" key="1">
    <citation type="submission" date="2016-09" db="EMBL/GenBank/DDBJ databases">
        <authorList>
            <person name="Lysoe E."/>
        </authorList>
    </citation>
    <scope>NUCLEOTIDE SEQUENCE [LARGE SCALE GENOMIC DNA]</scope>
    <source>
        <strain evidence="2">LJ96T</strain>
    </source>
</reference>
<name>A0A0G9HD30_9GAMM</name>
<organism evidence="1 2">
    <name type="scientific">Luteibacter rhizovicinus DSM 16549</name>
    <dbReference type="NCBI Taxonomy" id="1440763"/>
    <lineage>
        <taxon>Bacteria</taxon>
        <taxon>Pseudomonadati</taxon>
        <taxon>Pseudomonadota</taxon>
        <taxon>Gammaproteobacteria</taxon>
        <taxon>Lysobacterales</taxon>
        <taxon>Rhodanobacteraceae</taxon>
        <taxon>Luteibacter</taxon>
    </lineage>
</organism>
<protein>
    <submittedName>
        <fullName evidence="1">Uncharacterized protein</fullName>
    </submittedName>
</protein>
<dbReference type="PATRIC" id="fig|1440763.5.peg.1414"/>